<dbReference type="InterPro" id="IPR004365">
    <property type="entry name" value="NA-bd_OB_tRNA"/>
</dbReference>
<comment type="subunit">
    <text evidence="7">Homodimer.</text>
</comment>
<evidence type="ECO:0000259" key="10">
    <source>
        <dbReference type="PROSITE" id="PS50862"/>
    </source>
</evidence>
<keyword evidence="7" id="KW-0648">Protein biosynthesis</keyword>
<dbReference type="InterPro" id="IPR004364">
    <property type="entry name" value="Aa-tRNA-synt_II"/>
</dbReference>
<dbReference type="NCBIfam" id="NF001756">
    <property type="entry name" value="PRK00484.1"/>
    <property type="match status" value="1"/>
</dbReference>
<comment type="caution">
    <text evidence="11">The sequence shown here is derived from an EMBL/GenBank/DDBJ whole genome shotgun (WGS) entry which is preliminary data.</text>
</comment>
<evidence type="ECO:0000256" key="3">
    <source>
        <dbReference type="ARBA" id="ARBA00022741"/>
    </source>
</evidence>
<keyword evidence="7" id="KW-0963">Cytoplasm</keyword>
<dbReference type="HAMAP" id="MF_00252">
    <property type="entry name" value="Lys_tRNA_synth_class2"/>
    <property type="match status" value="1"/>
</dbReference>
<organism evidence="11 12">
    <name type="scientific">Aquipuribacter hungaricus</name>
    <dbReference type="NCBI Taxonomy" id="545624"/>
    <lineage>
        <taxon>Bacteria</taxon>
        <taxon>Bacillati</taxon>
        <taxon>Actinomycetota</taxon>
        <taxon>Actinomycetes</taxon>
        <taxon>Micrococcales</taxon>
        <taxon>Intrasporangiaceae</taxon>
        <taxon>Aquipuribacter</taxon>
    </lineage>
</organism>
<feature type="domain" description="Aminoacyl-transfer RNA synthetases class-II family profile" evidence="10">
    <location>
        <begin position="215"/>
        <end position="526"/>
    </location>
</feature>
<keyword evidence="5 7" id="KW-0030">Aminoacyl-tRNA synthetase</keyword>
<dbReference type="RefSeq" id="WP_340295191.1">
    <property type="nucleotide sequence ID" value="NZ_JBBEOI010000215.1"/>
</dbReference>
<keyword evidence="3 7" id="KW-0547">Nucleotide-binding</keyword>
<keyword evidence="2 7" id="KW-0479">Metal-binding</keyword>
<feature type="compositionally biased region" description="Low complexity" evidence="9">
    <location>
        <begin position="1"/>
        <end position="18"/>
    </location>
</feature>
<reference evidence="12" key="1">
    <citation type="journal article" date="2019" name="Int. J. Syst. Evol. Microbiol.">
        <title>The Global Catalogue of Microorganisms (GCM) 10K type strain sequencing project: providing services to taxonomists for standard genome sequencing and annotation.</title>
        <authorList>
            <consortium name="The Broad Institute Genomics Platform"/>
            <consortium name="The Broad Institute Genome Sequencing Center for Infectious Disease"/>
            <person name="Wu L."/>
            <person name="Ma J."/>
        </authorList>
    </citation>
    <scope>NUCLEOTIDE SEQUENCE [LARGE SCALE GENOMIC DNA]</scope>
    <source>
        <strain evidence="12">NCAIM B.02333</strain>
    </source>
</reference>
<evidence type="ECO:0000313" key="12">
    <source>
        <dbReference type="Proteomes" id="UP001595685"/>
    </source>
</evidence>
<dbReference type="EC" id="6.1.1.6" evidence="7"/>
<dbReference type="Proteomes" id="UP001595685">
    <property type="component" value="Unassembled WGS sequence"/>
</dbReference>
<comment type="catalytic activity">
    <reaction evidence="6 7 8">
        <text>tRNA(Lys) + L-lysine + ATP = L-lysyl-tRNA(Lys) + AMP + diphosphate</text>
        <dbReference type="Rhea" id="RHEA:20792"/>
        <dbReference type="Rhea" id="RHEA-COMP:9696"/>
        <dbReference type="Rhea" id="RHEA-COMP:9697"/>
        <dbReference type="ChEBI" id="CHEBI:30616"/>
        <dbReference type="ChEBI" id="CHEBI:32551"/>
        <dbReference type="ChEBI" id="CHEBI:33019"/>
        <dbReference type="ChEBI" id="CHEBI:78442"/>
        <dbReference type="ChEBI" id="CHEBI:78529"/>
        <dbReference type="ChEBI" id="CHEBI:456215"/>
        <dbReference type="EC" id="6.1.1.6"/>
    </reaction>
</comment>
<evidence type="ECO:0000256" key="9">
    <source>
        <dbReference type="SAM" id="MobiDB-lite"/>
    </source>
</evidence>
<dbReference type="InterPro" id="IPR006195">
    <property type="entry name" value="aa-tRNA-synth_II"/>
</dbReference>
<keyword evidence="1 7" id="KW-0436">Ligase</keyword>
<accession>A0ABV7WJZ5</accession>
<dbReference type="InterPro" id="IPR012340">
    <property type="entry name" value="NA-bd_OB-fold"/>
</dbReference>
<comment type="similarity">
    <text evidence="7">Belongs to the class-II aminoacyl-tRNA synthetase family.</text>
</comment>
<dbReference type="Gene3D" id="2.40.50.140">
    <property type="entry name" value="Nucleic acid-binding proteins"/>
    <property type="match status" value="1"/>
</dbReference>
<feature type="binding site" evidence="7">
    <location>
        <position position="446"/>
    </location>
    <ligand>
        <name>Mg(2+)</name>
        <dbReference type="ChEBI" id="CHEBI:18420"/>
        <label>1</label>
    </ligand>
</feature>
<feature type="binding site" evidence="7">
    <location>
        <position position="439"/>
    </location>
    <ligand>
        <name>Mg(2+)</name>
        <dbReference type="ChEBI" id="CHEBI:18420"/>
        <label>1</label>
    </ligand>
</feature>
<dbReference type="SUPFAM" id="SSF50249">
    <property type="entry name" value="Nucleic acid-binding proteins"/>
    <property type="match status" value="1"/>
</dbReference>
<sequence length="528" mass="57828">MSETPATAATEQAEATPAGDGAEQGADSAANGADVHDDRPEEQVAVRAAKRERLLAAGEEPYPVVVPRTRSLAQVRSEPAWAGLADGEETEDVVSVAGRVMFVRGTGRLAFATLQEGDERLQVMLSLGEVGPERLEAWKRDVDLGDQVAVTGRVVSSRRGELSVMATAWQMASKALRPLPTLHKELAEDTRVRRRYVDLVVRPEAREVVRTKATVLRSLRETFHRLGYLEVETPVLQLVHGGATARPFTTHLNALDVQMSLRIATELYLKRCIVGGLEKVYEIGRTFRNEGIDSTHSPEFTMLEAYEAYGSYDTMAVLVRELVLDAARATGRTVVPDGRGGEIDLLGTWRTVTVHDAVSGALGEQVTLDTGLDELRRHADRTGVELRPGWGTGEVVLELFEKLVEHTLLEPTFVRDYPAEVRPLARQHRDDPRLAEAWDLMVAGSELSPAYSELADPVLQRERLVAQSLLAAGGDPEAMQLDEDFLRALEHGMPPTGGIGLGVDRLVMILLGVGIRETILFPLLRPEA</sequence>
<feature type="binding site" evidence="7">
    <location>
        <position position="446"/>
    </location>
    <ligand>
        <name>Mg(2+)</name>
        <dbReference type="ChEBI" id="CHEBI:18420"/>
        <label>2</label>
    </ligand>
</feature>
<dbReference type="GO" id="GO:0004824">
    <property type="term" value="F:lysine-tRNA ligase activity"/>
    <property type="evidence" value="ECO:0007669"/>
    <property type="project" value="UniProtKB-EC"/>
</dbReference>
<keyword evidence="12" id="KW-1185">Reference proteome</keyword>
<evidence type="ECO:0000256" key="8">
    <source>
        <dbReference type="RuleBase" id="RU000336"/>
    </source>
</evidence>
<dbReference type="Pfam" id="PF00152">
    <property type="entry name" value="tRNA-synt_2"/>
    <property type="match status" value="1"/>
</dbReference>
<dbReference type="Gene3D" id="3.30.930.10">
    <property type="entry name" value="Bira Bifunctional Protein, Domain 2"/>
    <property type="match status" value="1"/>
</dbReference>
<dbReference type="SUPFAM" id="SSF55681">
    <property type="entry name" value="Class II aaRS and biotin synthetases"/>
    <property type="match status" value="1"/>
</dbReference>
<dbReference type="EMBL" id="JBHRWW010000018">
    <property type="protein sequence ID" value="MFC3690194.1"/>
    <property type="molecule type" value="Genomic_DNA"/>
</dbReference>
<dbReference type="PANTHER" id="PTHR42918:SF15">
    <property type="entry name" value="LYSINE--TRNA LIGASE, CHLOROPLASTIC_MITOCHONDRIAL"/>
    <property type="match status" value="1"/>
</dbReference>
<feature type="region of interest" description="Disordered" evidence="9">
    <location>
        <begin position="1"/>
        <end position="42"/>
    </location>
</feature>
<evidence type="ECO:0000313" key="11">
    <source>
        <dbReference type="EMBL" id="MFC3690194.1"/>
    </source>
</evidence>
<dbReference type="InterPro" id="IPR002313">
    <property type="entry name" value="Lys-tRNA-ligase_II"/>
</dbReference>
<dbReference type="CDD" id="cd04322">
    <property type="entry name" value="LysRS_N"/>
    <property type="match status" value="1"/>
</dbReference>
<dbReference type="InterPro" id="IPR045864">
    <property type="entry name" value="aa-tRNA-synth_II/BPL/LPL"/>
</dbReference>
<dbReference type="InterPro" id="IPR018149">
    <property type="entry name" value="Lys-tRNA-synth_II_C"/>
</dbReference>
<evidence type="ECO:0000256" key="2">
    <source>
        <dbReference type="ARBA" id="ARBA00022723"/>
    </source>
</evidence>
<keyword evidence="7 8" id="KW-0460">Magnesium</keyword>
<dbReference type="PRINTS" id="PR00982">
    <property type="entry name" value="TRNASYNTHLYS"/>
</dbReference>
<evidence type="ECO:0000256" key="5">
    <source>
        <dbReference type="ARBA" id="ARBA00023146"/>
    </source>
</evidence>
<comment type="subcellular location">
    <subcellularLocation>
        <location evidence="7">Cytoplasm</location>
    </subcellularLocation>
</comment>
<dbReference type="InterPro" id="IPR044136">
    <property type="entry name" value="Lys-tRNA-ligase_II_N"/>
</dbReference>
<dbReference type="Pfam" id="PF01336">
    <property type="entry name" value="tRNA_anti-codon"/>
    <property type="match status" value="1"/>
</dbReference>
<evidence type="ECO:0000256" key="7">
    <source>
        <dbReference type="HAMAP-Rule" id="MF_00252"/>
    </source>
</evidence>
<gene>
    <name evidence="7 11" type="primary">lysS</name>
    <name evidence="11" type="ORF">ACFOLH_17750</name>
</gene>
<dbReference type="PANTHER" id="PTHR42918">
    <property type="entry name" value="LYSYL-TRNA SYNTHETASE"/>
    <property type="match status" value="1"/>
</dbReference>
<dbReference type="NCBIfam" id="TIGR00499">
    <property type="entry name" value="lysS_bact"/>
    <property type="match status" value="1"/>
</dbReference>
<comment type="cofactor">
    <cofactor evidence="7 8">
        <name>Mg(2+)</name>
        <dbReference type="ChEBI" id="CHEBI:18420"/>
    </cofactor>
    <text evidence="7 8">Binds 3 Mg(2+) ions per subunit.</text>
</comment>
<proteinExistence type="inferred from homology"/>
<name>A0ABV7WJZ5_9MICO</name>
<evidence type="ECO:0000256" key="6">
    <source>
        <dbReference type="ARBA" id="ARBA00048573"/>
    </source>
</evidence>
<evidence type="ECO:0000256" key="4">
    <source>
        <dbReference type="ARBA" id="ARBA00022840"/>
    </source>
</evidence>
<protein>
    <recommendedName>
        <fullName evidence="7">Lysine--tRNA ligase</fullName>
        <ecNumber evidence="7">6.1.1.6</ecNumber>
    </recommendedName>
    <alternativeName>
        <fullName evidence="7">Lysyl-tRNA synthetase</fullName>
        <shortName evidence="7">LysRS</shortName>
    </alternativeName>
</protein>
<dbReference type="PROSITE" id="PS50862">
    <property type="entry name" value="AA_TRNA_LIGASE_II"/>
    <property type="match status" value="1"/>
</dbReference>
<evidence type="ECO:0000256" key="1">
    <source>
        <dbReference type="ARBA" id="ARBA00022598"/>
    </source>
</evidence>
<keyword evidence="4 7" id="KW-0067">ATP-binding</keyword>